<dbReference type="AlphaFoldDB" id="A0A1G9W1D6"/>
<evidence type="ECO:0000256" key="3">
    <source>
        <dbReference type="ARBA" id="ARBA00012438"/>
    </source>
</evidence>
<sequence length="492" mass="55831">MVKIRRKRKKISITKIRKRLVAFFKRLSVIEYIFISLISCGTLFLATFVIDKAYYDALVDKYISNLQNTTVIAAAEYSNYASLEAAVESGMNNRLNVASAIGNVRLRLVNSNLEVTWDTYGTDTSKTLINSKILQIFQNEKTISEFDKENGKVETATPVYNSSDELIAVLIGDLDESEVADVFEYVNDIDFALHIILVTVMLVILFINFHLIYKKLNKKLDLVADIAQGHTDRRLPEGKLTEYKRFASDFNKILDAASKVDDSRSEFVSNVSHELKTPITSIKVLADSLNTGEDFPIEVYKEFMADIVTEIDRESKIIDDLLALVRMDKSASALNITAVNMNEMLELVLRRLQPIAKKKNIDVLFESFRPVIANIDEVKMTRVITNLVENAIKYNESKGWVHVSLNADHQYFYIKVEDSGMGIPKESQDKVFDRFYRVDKARSRQTGGTGLGLSIVKNIILMHHGTIKLHSEEDVGTVFTIRVPINYVKEVK</sequence>
<keyword evidence="8" id="KW-0812">Transmembrane</keyword>
<dbReference type="GO" id="GO:0016036">
    <property type="term" value="P:cellular response to phosphate starvation"/>
    <property type="evidence" value="ECO:0007669"/>
    <property type="project" value="TreeGrafter"/>
</dbReference>
<dbReference type="InterPro" id="IPR004358">
    <property type="entry name" value="Sig_transdc_His_kin-like_C"/>
</dbReference>
<keyword evidence="8" id="KW-0472">Membrane</keyword>
<keyword evidence="11" id="KW-1185">Reference proteome</keyword>
<dbReference type="PANTHER" id="PTHR45453">
    <property type="entry name" value="PHOSPHATE REGULON SENSOR PROTEIN PHOR"/>
    <property type="match status" value="1"/>
</dbReference>
<dbReference type="RefSeq" id="WP_074521321.1">
    <property type="nucleotide sequence ID" value="NZ_FNHZ01000002.1"/>
</dbReference>
<comment type="catalytic activity">
    <reaction evidence="1">
        <text>ATP + protein L-histidine = ADP + protein N-phospho-L-histidine.</text>
        <dbReference type="EC" id="2.7.13.3"/>
    </reaction>
</comment>
<dbReference type="Pfam" id="PF02518">
    <property type="entry name" value="HATPase_c"/>
    <property type="match status" value="1"/>
</dbReference>
<dbReference type="Gene3D" id="1.10.287.130">
    <property type="match status" value="1"/>
</dbReference>
<dbReference type="InterPro" id="IPR036097">
    <property type="entry name" value="HisK_dim/P_sf"/>
</dbReference>
<dbReference type="PANTHER" id="PTHR45453:SF1">
    <property type="entry name" value="PHOSPHATE REGULON SENSOR PROTEIN PHOR"/>
    <property type="match status" value="1"/>
</dbReference>
<feature type="transmembrane region" description="Helical" evidence="8">
    <location>
        <begin position="191"/>
        <end position="213"/>
    </location>
</feature>
<gene>
    <name evidence="10" type="ORF">SAMN05216544_1144</name>
</gene>
<dbReference type="PRINTS" id="PR00344">
    <property type="entry name" value="BCTRLSENSOR"/>
</dbReference>
<dbReference type="InterPro" id="IPR005467">
    <property type="entry name" value="His_kinase_dom"/>
</dbReference>
<dbReference type="Gene3D" id="3.30.565.10">
    <property type="entry name" value="Histidine kinase-like ATPase, C-terminal domain"/>
    <property type="match status" value="1"/>
</dbReference>
<keyword evidence="4" id="KW-0597">Phosphoprotein</keyword>
<keyword evidence="5" id="KW-0808">Transferase</keyword>
<accession>A0A1G9W1D6</accession>
<keyword evidence="7" id="KW-0902">Two-component regulatory system</keyword>
<keyword evidence="6 10" id="KW-0418">Kinase</keyword>
<name>A0A1G9W1D6_9FIRM</name>
<dbReference type="FunFam" id="3.30.565.10:FF:000006">
    <property type="entry name" value="Sensor histidine kinase WalK"/>
    <property type="match status" value="1"/>
</dbReference>
<dbReference type="EMBL" id="FNHZ01000002">
    <property type="protein sequence ID" value="SDM77885.1"/>
    <property type="molecule type" value="Genomic_DNA"/>
</dbReference>
<feature type="domain" description="Histidine kinase" evidence="9">
    <location>
        <begin position="270"/>
        <end position="487"/>
    </location>
</feature>
<evidence type="ECO:0000256" key="5">
    <source>
        <dbReference type="ARBA" id="ARBA00022679"/>
    </source>
</evidence>
<dbReference type="PROSITE" id="PS50109">
    <property type="entry name" value="HIS_KIN"/>
    <property type="match status" value="1"/>
</dbReference>
<evidence type="ECO:0000256" key="1">
    <source>
        <dbReference type="ARBA" id="ARBA00000085"/>
    </source>
</evidence>
<dbReference type="CDD" id="cd00075">
    <property type="entry name" value="HATPase"/>
    <property type="match status" value="1"/>
</dbReference>
<evidence type="ECO:0000256" key="8">
    <source>
        <dbReference type="SAM" id="Phobius"/>
    </source>
</evidence>
<dbReference type="GO" id="GO:0000155">
    <property type="term" value="F:phosphorelay sensor kinase activity"/>
    <property type="evidence" value="ECO:0007669"/>
    <property type="project" value="InterPro"/>
</dbReference>
<evidence type="ECO:0000256" key="2">
    <source>
        <dbReference type="ARBA" id="ARBA00004370"/>
    </source>
</evidence>
<keyword evidence="8" id="KW-1133">Transmembrane helix</keyword>
<dbReference type="Pfam" id="PF00512">
    <property type="entry name" value="HisKA"/>
    <property type="match status" value="1"/>
</dbReference>
<evidence type="ECO:0000256" key="6">
    <source>
        <dbReference type="ARBA" id="ARBA00022777"/>
    </source>
</evidence>
<dbReference type="GO" id="GO:0004721">
    <property type="term" value="F:phosphoprotein phosphatase activity"/>
    <property type="evidence" value="ECO:0007669"/>
    <property type="project" value="TreeGrafter"/>
</dbReference>
<dbReference type="InterPro" id="IPR036890">
    <property type="entry name" value="HATPase_C_sf"/>
</dbReference>
<evidence type="ECO:0000313" key="11">
    <source>
        <dbReference type="Proteomes" id="UP000187651"/>
    </source>
</evidence>
<dbReference type="Proteomes" id="UP000187651">
    <property type="component" value="Unassembled WGS sequence"/>
</dbReference>
<dbReference type="SUPFAM" id="SSF47384">
    <property type="entry name" value="Homodimeric domain of signal transducing histidine kinase"/>
    <property type="match status" value="1"/>
</dbReference>
<comment type="subcellular location">
    <subcellularLocation>
        <location evidence="2">Membrane</location>
    </subcellularLocation>
</comment>
<evidence type="ECO:0000256" key="4">
    <source>
        <dbReference type="ARBA" id="ARBA00022553"/>
    </source>
</evidence>
<dbReference type="GO" id="GO:0005886">
    <property type="term" value="C:plasma membrane"/>
    <property type="evidence" value="ECO:0007669"/>
    <property type="project" value="TreeGrafter"/>
</dbReference>
<reference evidence="11" key="1">
    <citation type="submission" date="2016-10" db="EMBL/GenBank/DDBJ databases">
        <authorList>
            <person name="Varghese N."/>
            <person name="Submissions S."/>
        </authorList>
    </citation>
    <scope>NUCLEOTIDE SEQUENCE [LARGE SCALE GENOMIC DNA]</scope>
    <source>
        <strain evidence="11">M83</strain>
    </source>
</reference>
<dbReference type="InterPro" id="IPR050351">
    <property type="entry name" value="BphY/WalK/GraS-like"/>
</dbReference>
<dbReference type="CDD" id="cd00082">
    <property type="entry name" value="HisKA"/>
    <property type="match status" value="1"/>
</dbReference>
<evidence type="ECO:0000256" key="7">
    <source>
        <dbReference type="ARBA" id="ARBA00023012"/>
    </source>
</evidence>
<organism evidence="10 11">
    <name type="scientific">Lachnospira pectinoschiza</name>
    <dbReference type="NCBI Taxonomy" id="28052"/>
    <lineage>
        <taxon>Bacteria</taxon>
        <taxon>Bacillati</taxon>
        <taxon>Bacillota</taxon>
        <taxon>Clostridia</taxon>
        <taxon>Lachnospirales</taxon>
        <taxon>Lachnospiraceae</taxon>
        <taxon>Lachnospira</taxon>
    </lineage>
</organism>
<evidence type="ECO:0000259" key="9">
    <source>
        <dbReference type="PROSITE" id="PS50109"/>
    </source>
</evidence>
<dbReference type="EC" id="2.7.13.3" evidence="3"/>
<dbReference type="SMART" id="SM00388">
    <property type="entry name" value="HisKA"/>
    <property type="match status" value="1"/>
</dbReference>
<dbReference type="SMART" id="SM00387">
    <property type="entry name" value="HATPase_c"/>
    <property type="match status" value="1"/>
</dbReference>
<evidence type="ECO:0000313" key="10">
    <source>
        <dbReference type="EMBL" id="SDM77885.1"/>
    </source>
</evidence>
<dbReference type="SUPFAM" id="SSF55874">
    <property type="entry name" value="ATPase domain of HSP90 chaperone/DNA topoisomerase II/histidine kinase"/>
    <property type="match status" value="1"/>
</dbReference>
<protein>
    <recommendedName>
        <fullName evidence="3">histidine kinase</fullName>
        <ecNumber evidence="3">2.7.13.3</ecNumber>
    </recommendedName>
</protein>
<dbReference type="InterPro" id="IPR003661">
    <property type="entry name" value="HisK_dim/P_dom"/>
</dbReference>
<proteinExistence type="predicted"/>
<dbReference type="InterPro" id="IPR003594">
    <property type="entry name" value="HATPase_dom"/>
</dbReference>
<feature type="transmembrane region" description="Helical" evidence="8">
    <location>
        <begin position="27"/>
        <end position="50"/>
    </location>
</feature>